<dbReference type="PANTHER" id="PTHR43727:SF2">
    <property type="entry name" value="GROUP IV DECARBOXYLASE"/>
    <property type="match status" value="1"/>
</dbReference>
<dbReference type="GO" id="GO:0030170">
    <property type="term" value="F:pyridoxal phosphate binding"/>
    <property type="evidence" value="ECO:0007669"/>
    <property type="project" value="UniProtKB-UniRule"/>
</dbReference>
<dbReference type="Pfam" id="PF00278">
    <property type="entry name" value="Orn_DAP_Arg_deC"/>
    <property type="match status" value="1"/>
</dbReference>
<dbReference type="PRINTS" id="PR01181">
    <property type="entry name" value="DAPDCRBXLASE"/>
</dbReference>
<feature type="binding site" evidence="5">
    <location>
        <position position="288"/>
    </location>
    <ligand>
        <name>substrate</name>
    </ligand>
</feature>
<dbReference type="InterPro" id="IPR000183">
    <property type="entry name" value="Orn/DAP/Arg_de-COase"/>
</dbReference>
<dbReference type="EC" id="4.1.1.20" evidence="5 6"/>
<dbReference type="AlphaFoldDB" id="A0A841GW06"/>
<dbReference type="RefSeq" id="WP_205761782.1">
    <property type="nucleotide sequence ID" value="NZ_JABDTL010000002.1"/>
</dbReference>
<dbReference type="InterPro" id="IPR022644">
    <property type="entry name" value="De-COase2_N"/>
</dbReference>
<keyword evidence="3 5" id="KW-0663">Pyridoxal phosphate</keyword>
<feature type="modified residue" description="N6-(pyridoxal phosphate)lysine" evidence="5 7">
    <location>
        <position position="71"/>
    </location>
</feature>
<feature type="binding site" evidence="5">
    <location>
        <position position="383"/>
    </location>
    <ligand>
        <name>pyridoxal 5'-phosphate</name>
        <dbReference type="ChEBI" id="CHEBI:597326"/>
    </ligand>
</feature>
<accession>A0A841GW06</accession>
<dbReference type="FunFam" id="3.20.20.10:FF:000003">
    <property type="entry name" value="Diaminopimelate decarboxylase"/>
    <property type="match status" value="1"/>
</dbReference>
<comment type="similarity">
    <text evidence="5">Belongs to the Orn/Lys/Arg decarboxylase class-II family. LysA subfamily.</text>
</comment>
<comment type="caution">
    <text evidence="11">The sequence shown here is derived from an EMBL/GenBank/DDBJ whole genome shotgun (WGS) entry which is preliminary data.</text>
</comment>
<keyword evidence="2 5" id="KW-0210">Decarboxylase</keyword>
<comment type="cofactor">
    <cofactor evidence="1 5 7 8">
        <name>pyridoxal 5'-phosphate</name>
        <dbReference type="ChEBI" id="CHEBI:597326"/>
    </cofactor>
</comment>
<evidence type="ECO:0000259" key="9">
    <source>
        <dbReference type="Pfam" id="PF00278"/>
    </source>
</evidence>
<comment type="pathway">
    <text evidence="5 8">Amino-acid biosynthesis; L-lysine biosynthesis via DAP pathway; L-lysine from DL-2,6-diaminopimelate: step 1/1.</text>
</comment>
<dbReference type="Pfam" id="PF02784">
    <property type="entry name" value="Orn_Arg_deC_N"/>
    <property type="match status" value="1"/>
</dbReference>
<keyword evidence="5 8" id="KW-0457">Lysine biosynthesis</keyword>
<dbReference type="InterPro" id="IPR022643">
    <property type="entry name" value="De-COase2_C"/>
</dbReference>
<comment type="function">
    <text evidence="5">Specifically catalyzes the decarboxylation of meso-diaminopimelate (meso-DAP) to L-lysine.</text>
</comment>
<feature type="binding site" evidence="5">
    <location>
        <position position="383"/>
    </location>
    <ligand>
        <name>substrate</name>
    </ligand>
</feature>
<protein>
    <recommendedName>
        <fullName evidence="5 6">Diaminopimelate decarboxylase</fullName>
        <shortName evidence="5">DAP decarboxylase</shortName>
        <shortName evidence="5">DAPDC</shortName>
        <ecNumber evidence="5 6">4.1.1.20</ecNumber>
    </recommendedName>
</protein>
<feature type="binding site" evidence="5">
    <location>
        <position position="355"/>
    </location>
    <ligand>
        <name>substrate</name>
    </ligand>
</feature>
<proteinExistence type="inferred from homology"/>
<dbReference type="Gene3D" id="3.20.20.10">
    <property type="entry name" value="Alanine racemase"/>
    <property type="match status" value="1"/>
</dbReference>
<gene>
    <name evidence="5" type="primary">lysA</name>
    <name evidence="11" type="ORF">HNQ61_001300</name>
</gene>
<evidence type="ECO:0000259" key="10">
    <source>
        <dbReference type="Pfam" id="PF02784"/>
    </source>
</evidence>
<evidence type="ECO:0000256" key="2">
    <source>
        <dbReference type="ARBA" id="ARBA00022793"/>
    </source>
</evidence>
<dbReference type="InterPro" id="IPR002986">
    <property type="entry name" value="DAP_deCOOHase_LysA"/>
</dbReference>
<feature type="domain" description="Orn/DAP/Arg decarboxylase 2 C-terminal" evidence="9">
    <location>
        <begin position="41"/>
        <end position="381"/>
    </location>
</feature>
<evidence type="ECO:0000256" key="3">
    <source>
        <dbReference type="ARBA" id="ARBA00022898"/>
    </source>
</evidence>
<organism evidence="11 12">
    <name type="scientific">Longimicrobium terrae</name>
    <dbReference type="NCBI Taxonomy" id="1639882"/>
    <lineage>
        <taxon>Bacteria</taxon>
        <taxon>Pseudomonadati</taxon>
        <taxon>Gemmatimonadota</taxon>
        <taxon>Longimicrobiia</taxon>
        <taxon>Longimicrobiales</taxon>
        <taxon>Longimicrobiaceae</taxon>
        <taxon>Longimicrobium</taxon>
    </lineage>
</organism>
<feature type="binding site" evidence="5">
    <location>
        <position position="251"/>
    </location>
    <ligand>
        <name>pyridoxal 5'-phosphate</name>
        <dbReference type="ChEBI" id="CHEBI:597326"/>
    </ligand>
</feature>
<feature type="binding site" evidence="5">
    <location>
        <begin position="285"/>
        <end position="288"/>
    </location>
    <ligand>
        <name>pyridoxal 5'-phosphate</name>
        <dbReference type="ChEBI" id="CHEBI:597326"/>
    </ligand>
</feature>
<keyword evidence="5" id="KW-0028">Amino-acid biosynthesis</keyword>
<dbReference type="SUPFAM" id="SSF51419">
    <property type="entry name" value="PLP-binding barrel"/>
    <property type="match status" value="1"/>
</dbReference>
<feature type="domain" description="Orn/DAP/Arg decarboxylase 2 N-terminal" evidence="10">
    <location>
        <begin position="46"/>
        <end position="291"/>
    </location>
</feature>
<feature type="binding site" evidence="5">
    <location>
        <position position="328"/>
    </location>
    <ligand>
        <name>substrate</name>
    </ligand>
</feature>
<evidence type="ECO:0000256" key="5">
    <source>
        <dbReference type="HAMAP-Rule" id="MF_02120"/>
    </source>
</evidence>
<feature type="active site" description="Proton donor" evidence="7">
    <location>
        <position position="354"/>
    </location>
</feature>
<dbReference type="InterPro" id="IPR029066">
    <property type="entry name" value="PLP-binding_barrel"/>
</dbReference>
<evidence type="ECO:0000256" key="1">
    <source>
        <dbReference type="ARBA" id="ARBA00001933"/>
    </source>
</evidence>
<dbReference type="GO" id="GO:0008836">
    <property type="term" value="F:diaminopimelate decarboxylase activity"/>
    <property type="evidence" value="ECO:0007669"/>
    <property type="project" value="UniProtKB-UniRule"/>
</dbReference>
<sequence length="426" mass="45245">MLQETGIPPLAAQAFPRSGGLLSCEQVPLTDLVSRWGTPLYVYSAGAIRERFAELDGALAPVPHLIAYSVKANGNLGVLRTLAAMGAGADIVSGGELHRALMAGIPADRIMFSGVGKTVHELAAGLNAGIKAFNVESEGELCALSDLACAMGMRAPVALRVNPDIDTPTPHAYTRTGHAATKFGIAAARARSLYNIAAKMPGIRVRGIDVHIGSQILEVGPFRQALEYVLDLAYHLRQSEVELEFLDLGGGLGISYEGGDRISAADWAAEIVPAVAETGLQLVVEPGRFLVGEAGALLTRVLYVKEGGGKRFVITDAGMNDLIRPSHYSGWHAVEPVEAAGRERGRVDVVGPICETGDFLALDREMEVPRPGELLAIMTVGAYGFSMSSQYNQRTRPAEVLVDGKEATLVRRRETLDDLVAAEIGL</sequence>
<keyword evidence="12" id="KW-1185">Reference proteome</keyword>
<dbReference type="EMBL" id="JACHIA010000003">
    <property type="protein sequence ID" value="MBB6069683.1"/>
    <property type="molecule type" value="Genomic_DNA"/>
</dbReference>
<keyword evidence="4 5" id="KW-0456">Lyase</keyword>
<dbReference type="HAMAP" id="MF_02120">
    <property type="entry name" value="LysA"/>
    <property type="match status" value="1"/>
</dbReference>
<evidence type="ECO:0000256" key="4">
    <source>
        <dbReference type="ARBA" id="ARBA00023239"/>
    </source>
</evidence>
<dbReference type="CDD" id="cd06828">
    <property type="entry name" value="PLPDE_III_DapDC"/>
    <property type="match status" value="1"/>
</dbReference>
<dbReference type="PROSITE" id="PS00879">
    <property type="entry name" value="ODR_DC_2_2"/>
    <property type="match status" value="1"/>
</dbReference>
<comment type="subunit">
    <text evidence="5">Homodimer.</text>
</comment>
<evidence type="ECO:0000256" key="7">
    <source>
        <dbReference type="PIRSR" id="PIRSR600183-50"/>
    </source>
</evidence>
<dbReference type="Proteomes" id="UP000582837">
    <property type="component" value="Unassembled WGS sequence"/>
</dbReference>
<reference evidence="11 12" key="1">
    <citation type="submission" date="2020-08" db="EMBL/GenBank/DDBJ databases">
        <title>Genomic Encyclopedia of Type Strains, Phase IV (KMG-IV): sequencing the most valuable type-strain genomes for metagenomic binning, comparative biology and taxonomic classification.</title>
        <authorList>
            <person name="Goeker M."/>
        </authorList>
    </citation>
    <scope>NUCLEOTIDE SEQUENCE [LARGE SCALE GENOMIC DNA]</scope>
    <source>
        <strain evidence="11 12">DSM 29007</strain>
    </source>
</reference>
<dbReference type="UniPathway" id="UPA00034">
    <property type="reaction ID" value="UER00027"/>
</dbReference>
<dbReference type="PRINTS" id="PR01179">
    <property type="entry name" value="ODADCRBXLASE"/>
</dbReference>
<name>A0A841GW06_9BACT</name>
<dbReference type="InterPro" id="IPR009006">
    <property type="entry name" value="Ala_racemase/Decarboxylase_C"/>
</dbReference>
<evidence type="ECO:0000313" key="11">
    <source>
        <dbReference type="EMBL" id="MBB6069683.1"/>
    </source>
</evidence>
<feature type="binding site" evidence="5">
    <location>
        <position position="324"/>
    </location>
    <ligand>
        <name>substrate</name>
    </ligand>
</feature>
<evidence type="ECO:0000256" key="6">
    <source>
        <dbReference type="NCBIfam" id="TIGR01048"/>
    </source>
</evidence>
<dbReference type="NCBIfam" id="TIGR01048">
    <property type="entry name" value="lysA"/>
    <property type="match status" value="1"/>
</dbReference>
<evidence type="ECO:0000313" key="12">
    <source>
        <dbReference type="Proteomes" id="UP000582837"/>
    </source>
</evidence>
<dbReference type="PANTHER" id="PTHR43727">
    <property type="entry name" value="DIAMINOPIMELATE DECARBOXYLASE"/>
    <property type="match status" value="1"/>
</dbReference>
<evidence type="ECO:0000256" key="8">
    <source>
        <dbReference type="RuleBase" id="RU003738"/>
    </source>
</evidence>
<comment type="catalytic activity">
    <reaction evidence="5 8">
        <text>meso-2,6-diaminopimelate + H(+) = L-lysine + CO2</text>
        <dbReference type="Rhea" id="RHEA:15101"/>
        <dbReference type="ChEBI" id="CHEBI:15378"/>
        <dbReference type="ChEBI" id="CHEBI:16526"/>
        <dbReference type="ChEBI" id="CHEBI:32551"/>
        <dbReference type="ChEBI" id="CHEBI:57791"/>
        <dbReference type="EC" id="4.1.1.20"/>
    </reaction>
</comment>
<dbReference type="SUPFAM" id="SSF50621">
    <property type="entry name" value="Alanine racemase C-terminal domain-like"/>
    <property type="match status" value="1"/>
</dbReference>
<dbReference type="GO" id="GO:0009089">
    <property type="term" value="P:lysine biosynthetic process via diaminopimelate"/>
    <property type="evidence" value="ECO:0007669"/>
    <property type="project" value="UniProtKB-UniRule"/>
</dbReference>
<dbReference type="InterPro" id="IPR022657">
    <property type="entry name" value="De-COase2_CS"/>
</dbReference>
<dbReference type="Gene3D" id="2.40.37.10">
    <property type="entry name" value="Lyase, Ornithine Decarboxylase, Chain A, domain 1"/>
    <property type="match status" value="1"/>
</dbReference>